<dbReference type="SUPFAM" id="SSF54427">
    <property type="entry name" value="NTF2-like"/>
    <property type="match status" value="1"/>
</dbReference>
<name>A0A4P7PTU8_9FLAO</name>
<dbReference type="AlphaFoldDB" id="A0A4P7PTU8"/>
<dbReference type="InterPro" id="IPR032710">
    <property type="entry name" value="NTF2-like_dom_sf"/>
</dbReference>
<dbReference type="RefSeq" id="WP_136151961.1">
    <property type="nucleotide sequence ID" value="NZ_CP038810.1"/>
</dbReference>
<dbReference type="Proteomes" id="UP000296862">
    <property type="component" value="Chromosome"/>
</dbReference>
<feature type="chain" id="PRO_5020535195" description="DUF4440 domain-containing protein" evidence="1">
    <location>
        <begin position="20"/>
        <end position="150"/>
    </location>
</feature>
<proteinExistence type="predicted"/>
<dbReference type="Gene3D" id="3.10.450.50">
    <property type="match status" value="1"/>
</dbReference>
<protein>
    <recommendedName>
        <fullName evidence="4">DUF4440 domain-containing protein</fullName>
    </recommendedName>
</protein>
<feature type="signal peptide" evidence="1">
    <location>
        <begin position="1"/>
        <end position="19"/>
    </location>
</feature>
<gene>
    <name evidence="2" type="ORF">GS03_01545</name>
</gene>
<dbReference type="EMBL" id="CP038810">
    <property type="protein sequence ID" value="QBZ98045.1"/>
    <property type="molecule type" value="Genomic_DNA"/>
</dbReference>
<evidence type="ECO:0000313" key="2">
    <source>
        <dbReference type="EMBL" id="QBZ98045.1"/>
    </source>
</evidence>
<sequence>MKQLTLLIILLATSTLVKAQKLLSKDQLEVQKIVVEFFEALSNRDSIALKKVSAADLVLYEYGEVWNCDTLIRKAIKLNTAIDFKRINNFDFISTTVNKNTAWTSYNLHSEIIRNGQKISIHWLETIIAVRNEKRWEIKVLHSTLIKKTP</sequence>
<evidence type="ECO:0000313" key="3">
    <source>
        <dbReference type="Proteomes" id="UP000296862"/>
    </source>
</evidence>
<keyword evidence="3" id="KW-1185">Reference proteome</keyword>
<dbReference type="OrthoDB" id="1119147at2"/>
<dbReference type="KEGG" id="fsn:GS03_01545"/>
<accession>A0A4P7PTU8</accession>
<organism evidence="2 3">
    <name type="scientific">Flavobacterium sangjuense</name>
    <dbReference type="NCBI Taxonomy" id="2518177"/>
    <lineage>
        <taxon>Bacteria</taxon>
        <taxon>Pseudomonadati</taxon>
        <taxon>Bacteroidota</taxon>
        <taxon>Flavobacteriia</taxon>
        <taxon>Flavobacteriales</taxon>
        <taxon>Flavobacteriaceae</taxon>
        <taxon>Flavobacterium</taxon>
    </lineage>
</organism>
<evidence type="ECO:0008006" key="4">
    <source>
        <dbReference type="Google" id="ProtNLM"/>
    </source>
</evidence>
<keyword evidence="1" id="KW-0732">Signal</keyword>
<evidence type="ECO:0000256" key="1">
    <source>
        <dbReference type="SAM" id="SignalP"/>
    </source>
</evidence>
<reference evidence="2 3" key="1">
    <citation type="submission" date="2019-04" db="EMBL/GenBank/DDBJ databases">
        <title>Flavobacterium sp. GS03.</title>
        <authorList>
            <person name="Kim H."/>
        </authorList>
    </citation>
    <scope>NUCLEOTIDE SEQUENCE [LARGE SCALE GENOMIC DNA]</scope>
    <source>
        <strain evidence="2 3">GS03</strain>
    </source>
</reference>